<evidence type="ECO:0000313" key="10">
    <source>
        <dbReference type="EMBL" id="PIR06788.1"/>
    </source>
</evidence>
<dbReference type="Pfam" id="PF00150">
    <property type="entry name" value="Cellulase"/>
    <property type="match status" value="1"/>
</dbReference>
<accession>A0A2H0ND18</accession>
<dbReference type="InterPro" id="IPR001547">
    <property type="entry name" value="Glyco_hydro_5"/>
</dbReference>
<dbReference type="PANTHER" id="PTHR31297:SF41">
    <property type="entry name" value="ENDOGLUCANASE, PUTATIVE (AFU_ORTHOLOGUE AFUA_5G01830)-RELATED"/>
    <property type="match status" value="1"/>
</dbReference>
<dbReference type="PANTHER" id="PTHR31297">
    <property type="entry name" value="GLUCAN ENDO-1,6-BETA-GLUCOSIDASE B"/>
    <property type="match status" value="1"/>
</dbReference>
<comment type="similarity">
    <text evidence="1 7">Belongs to the glycosyl hydrolase 5 (cellulase A) family.</text>
</comment>
<evidence type="ECO:0000256" key="3">
    <source>
        <dbReference type="ARBA" id="ARBA00023001"/>
    </source>
</evidence>
<keyword evidence="4" id="KW-0119">Carbohydrate metabolism</keyword>
<evidence type="ECO:0000259" key="9">
    <source>
        <dbReference type="Pfam" id="PF00150"/>
    </source>
</evidence>
<feature type="region of interest" description="Disordered" evidence="8">
    <location>
        <begin position="29"/>
        <end position="51"/>
    </location>
</feature>
<dbReference type="AlphaFoldDB" id="A0A2H0ND18"/>
<evidence type="ECO:0000313" key="11">
    <source>
        <dbReference type="Proteomes" id="UP000230564"/>
    </source>
</evidence>
<keyword evidence="5 7" id="KW-0326">Glycosidase</keyword>
<dbReference type="Gene3D" id="3.20.20.80">
    <property type="entry name" value="Glycosidases"/>
    <property type="match status" value="1"/>
</dbReference>
<evidence type="ECO:0000256" key="6">
    <source>
        <dbReference type="ARBA" id="ARBA00023326"/>
    </source>
</evidence>
<evidence type="ECO:0000256" key="5">
    <source>
        <dbReference type="ARBA" id="ARBA00023295"/>
    </source>
</evidence>
<evidence type="ECO:0000256" key="4">
    <source>
        <dbReference type="ARBA" id="ARBA00023277"/>
    </source>
</evidence>
<reference evidence="10 11" key="1">
    <citation type="submission" date="2017-09" db="EMBL/GenBank/DDBJ databases">
        <title>Depth-based differentiation of microbial function through sediment-hosted aquifers and enrichment of novel symbionts in the deep terrestrial subsurface.</title>
        <authorList>
            <person name="Probst A.J."/>
            <person name="Ladd B."/>
            <person name="Jarett J.K."/>
            <person name="Geller-Mcgrath D.E."/>
            <person name="Sieber C.M."/>
            <person name="Emerson J.B."/>
            <person name="Anantharaman K."/>
            <person name="Thomas B.C."/>
            <person name="Malmstrom R."/>
            <person name="Stieglmeier M."/>
            <person name="Klingl A."/>
            <person name="Woyke T."/>
            <person name="Ryan C.M."/>
            <person name="Banfield J.F."/>
        </authorList>
    </citation>
    <scope>NUCLEOTIDE SEQUENCE [LARGE SCALE GENOMIC DNA]</scope>
    <source>
        <strain evidence="10">CG11_big_fil_rev_8_21_14_0_20_36_20</strain>
    </source>
</reference>
<evidence type="ECO:0000256" key="1">
    <source>
        <dbReference type="ARBA" id="ARBA00005641"/>
    </source>
</evidence>
<evidence type="ECO:0000256" key="8">
    <source>
        <dbReference type="SAM" id="MobiDB-lite"/>
    </source>
</evidence>
<dbReference type="GO" id="GO:0030245">
    <property type="term" value="P:cellulose catabolic process"/>
    <property type="evidence" value="ECO:0007669"/>
    <property type="project" value="UniProtKB-KW"/>
</dbReference>
<organism evidence="10 11">
    <name type="scientific">Candidatus Komeilibacteria bacterium CG11_big_fil_rev_8_21_14_0_20_36_20</name>
    <dbReference type="NCBI Taxonomy" id="1974477"/>
    <lineage>
        <taxon>Bacteria</taxon>
        <taxon>Candidatus Komeiliibacteriota</taxon>
    </lineage>
</organism>
<name>A0A2H0ND18_9BACT</name>
<keyword evidence="3" id="KW-0136">Cellulose degradation</keyword>
<dbReference type="GO" id="GO:0009986">
    <property type="term" value="C:cell surface"/>
    <property type="evidence" value="ECO:0007669"/>
    <property type="project" value="TreeGrafter"/>
</dbReference>
<dbReference type="Proteomes" id="UP000230564">
    <property type="component" value="Unassembled WGS sequence"/>
</dbReference>
<sequence length="424" mass="49011">MRCSKFLLLVIIAAIITAGVFFINNRQAERQPPHQTPPSNNNQQIPTPPPSAPIKFIHTEGQKIRDQNGNEIFLRGFNIGPVKFASYKDGLNTLEQIDAFNDIVLKNYISQWDVINMKNMGANVLRAHSYLRFYTLETGSYQYDEGYLKTLDDLINIAYSKGISVIITMTGAGQNEHQNETNGLGNTLWTDHDLRSRVIAAWKYIAKYYANNPGVAGYDILNEPSPTSEEIFHAFYKDVIDEIRQVDRNHMIILSANYFSEEAVYSCGGEYNDSNVLLQIHQYVDANKNAEENPESVIYPTRELLEQKLQKMYLFWPELQKHPLFIGEFSALWESEEKGLRWTKDMIELMNQYGIHWTYFSYKHIFGQTRGLYGAIEWWQKDVTPEQIDNLEISEGQKLLLQTTENYLINQEVGKILKDGFKFK</sequence>
<dbReference type="GO" id="GO:0008422">
    <property type="term" value="F:beta-glucosidase activity"/>
    <property type="evidence" value="ECO:0007669"/>
    <property type="project" value="TreeGrafter"/>
</dbReference>
<evidence type="ECO:0000256" key="2">
    <source>
        <dbReference type="ARBA" id="ARBA00022801"/>
    </source>
</evidence>
<dbReference type="SUPFAM" id="SSF51445">
    <property type="entry name" value="(Trans)glycosidases"/>
    <property type="match status" value="1"/>
</dbReference>
<feature type="domain" description="Glycoside hydrolase family 5" evidence="9">
    <location>
        <begin position="114"/>
        <end position="363"/>
    </location>
</feature>
<gene>
    <name evidence="10" type="ORF">COV55_02345</name>
</gene>
<protein>
    <recommendedName>
        <fullName evidence="9">Glycoside hydrolase family 5 domain-containing protein</fullName>
    </recommendedName>
</protein>
<dbReference type="InterPro" id="IPR017853">
    <property type="entry name" value="GH"/>
</dbReference>
<evidence type="ECO:0000256" key="7">
    <source>
        <dbReference type="RuleBase" id="RU361153"/>
    </source>
</evidence>
<proteinExistence type="inferred from homology"/>
<keyword evidence="6" id="KW-0624">Polysaccharide degradation</keyword>
<dbReference type="GO" id="GO:0005576">
    <property type="term" value="C:extracellular region"/>
    <property type="evidence" value="ECO:0007669"/>
    <property type="project" value="TreeGrafter"/>
</dbReference>
<dbReference type="EMBL" id="PCWQ01000009">
    <property type="protein sequence ID" value="PIR06788.1"/>
    <property type="molecule type" value="Genomic_DNA"/>
</dbReference>
<comment type="caution">
    <text evidence="10">The sequence shown here is derived from an EMBL/GenBank/DDBJ whole genome shotgun (WGS) entry which is preliminary data.</text>
</comment>
<keyword evidence="2 7" id="KW-0378">Hydrolase</keyword>
<dbReference type="InterPro" id="IPR050386">
    <property type="entry name" value="Glycosyl_hydrolase_5"/>
</dbReference>